<sequence>MPGVYPPEDEPQHESPHTNDEGSTTSKNDQHDETVLSDIQTQLRSKFPRYTDEQINGIAVEILKGQSGSTYQARRSALSTAAAGIIEEQALTPQQQSNVDQMLQAHAGIDPAGAAGVQPRQQQDTTFTSTSTTTSTPTCPPQHYAHIMRQLQEQQMREEQSPTNGQAESHEDGF</sequence>
<organism evidence="1 2">
    <name type="scientific">Vermiconidia calcicola</name>
    <dbReference type="NCBI Taxonomy" id="1690605"/>
    <lineage>
        <taxon>Eukaryota</taxon>
        <taxon>Fungi</taxon>
        <taxon>Dikarya</taxon>
        <taxon>Ascomycota</taxon>
        <taxon>Pezizomycotina</taxon>
        <taxon>Dothideomycetes</taxon>
        <taxon>Dothideomycetidae</taxon>
        <taxon>Mycosphaerellales</taxon>
        <taxon>Extremaceae</taxon>
        <taxon>Vermiconidia</taxon>
    </lineage>
</organism>
<reference evidence="1" key="1">
    <citation type="submission" date="2023-07" db="EMBL/GenBank/DDBJ databases">
        <title>Black Yeasts Isolated from many extreme environments.</title>
        <authorList>
            <person name="Coleine C."/>
            <person name="Stajich J.E."/>
            <person name="Selbmann L."/>
        </authorList>
    </citation>
    <scope>NUCLEOTIDE SEQUENCE</scope>
    <source>
        <strain evidence="1">CCFEE 5714</strain>
    </source>
</reference>
<protein>
    <submittedName>
        <fullName evidence="1">Uncharacterized protein</fullName>
    </submittedName>
</protein>
<comment type="caution">
    <text evidence="1">The sequence shown here is derived from an EMBL/GenBank/DDBJ whole genome shotgun (WGS) entry which is preliminary data.</text>
</comment>
<gene>
    <name evidence="1" type="ORF">LTR37_015757</name>
</gene>
<accession>A0ACC3MPU0</accession>
<proteinExistence type="predicted"/>
<dbReference type="Proteomes" id="UP001281147">
    <property type="component" value="Unassembled WGS sequence"/>
</dbReference>
<name>A0ACC3MPU0_9PEZI</name>
<keyword evidence="2" id="KW-1185">Reference proteome</keyword>
<dbReference type="EMBL" id="JAUTXU010000180">
    <property type="protein sequence ID" value="KAK3700785.1"/>
    <property type="molecule type" value="Genomic_DNA"/>
</dbReference>
<evidence type="ECO:0000313" key="1">
    <source>
        <dbReference type="EMBL" id="KAK3700785.1"/>
    </source>
</evidence>
<evidence type="ECO:0000313" key="2">
    <source>
        <dbReference type="Proteomes" id="UP001281147"/>
    </source>
</evidence>